<keyword evidence="1" id="KW-0808">Transferase</keyword>
<sequence>MSKTLVVHPSKTNLKLVVKKAIDNFDAYTEVLGDAERNVIKIVDLDGQKQTIKSFKIPNIINQVAYRFFRKSKAERSYMYANRLLELGIKTPFPVAYETRATPFLFKRSFYVSELVNCDLTYRELTTDFSISDHESILRAFTRFTHKLHISGVNFLDHSPGNTLIKRTKEGYEFYLVDLNRMEFGEMDFETRIKNFARLTIHESMIQIMSNEYAKCTGEEESEIFRLMWQYTQEFQNRYHGKRKLKRKIFFWKKKYRDQ</sequence>
<protein>
    <submittedName>
        <fullName evidence="1">Lipopolysaccharide kinase InaA family protein</fullName>
    </submittedName>
</protein>
<organism evidence="1 2">
    <name type="scientific">Aquimarina litoralis</name>
    <dbReference type="NCBI Taxonomy" id="584605"/>
    <lineage>
        <taxon>Bacteria</taxon>
        <taxon>Pseudomonadati</taxon>
        <taxon>Bacteroidota</taxon>
        <taxon>Flavobacteriia</taxon>
        <taxon>Flavobacteriales</taxon>
        <taxon>Flavobacteriaceae</taxon>
        <taxon>Aquimarina</taxon>
    </lineage>
</organism>
<evidence type="ECO:0000313" key="1">
    <source>
        <dbReference type="EMBL" id="GAA0728750.1"/>
    </source>
</evidence>
<dbReference type="Proteomes" id="UP001501758">
    <property type="component" value="Unassembled WGS sequence"/>
</dbReference>
<dbReference type="GO" id="GO:0016301">
    <property type="term" value="F:kinase activity"/>
    <property type="evidence" value="ECO:0007669"/>
    <property type="project" value="UniProtKB-KW"/>
</dbReference>
<reference evidence="1 2" key="1">
    <citation type="journal article" date="2019" name="Int. J. Syst. Evol. Microbiol.">
        <title>The Global Catalogue of Microorganisms (GCM) 10K type strain sequencing project: providing services to taxonomists for standard genome sequencing and annotation.</title>
        <authorList>
            <consortium name="The Broad Institute Genomics Platform"/>
            <consortium name="The Broad Institute Genome Sequencing Center for Infectious Disease"/>
            <person name="Wu L."/>
            <person name="Ma J."/>
        </authorList>
    </citation>
    <scope>NUCLEOTIDE SEQUENCE [LARGE SCALE GENOMIC DNA]</scope>
    <source>
        <strain evidence="1 2">JCM 15974</strain>
    </source>
</reference>
<comment type="caution">
    <text evidence="1">The sequence shown here is derived from an EMBL/GenBank/DDBJ whole genome shotgun (WGS) entry which is preliminary data.</text>
</comment>
<proteinExistence type="predicted"/>
<gene>
    <name evidence="1" type="ORF">GCM10009430_38110</name>
</gene>
<dbReference type="EMBL" id="BAAAGE010000004">
    <property type="protein sequence ID" value="GAA0728750.1"/>
    <property type="molecule type" value="Genomic_DNA"/>
</dbReference>
<dbReference type="RefSeq" id="WP_343913852.1">
    <property type="nucleotide sequence ID" value="NZ_BAAAGE010000004.1"/>
</dbReference>
<accession>A0ABN1J4S2</accession>
<keyword evidence="2" id="KW-1185">Reference proteome</keyword>
<evidence type="ECO:0000313" key="2">
    <source>
        <dbReference type="Proteomes" id="UP001501758"/>
    </source>
</evidence>
<keyword evidence="1" id="KW-0418">Kinase</keyword>
<dbReference type="Pfam" id="PF06293">
    <property type="entry name" value="Kdo"/>
    <property type="match status" value="1"/>
</dbReference>
<name>A0ABN1J4S2_9FLAO</name>